<evidence type="ECO:0000313" key="1">
    <source>
        <dbReference type="EMBL" id="AIW03416.1"/>
    </source>
</evidence>
<dbReference type="EMBL" id="KM236246">
    <property type="protein sequence ID" value="AIW03416.1"/>
    <property type="molecule type" value="Genomic_DNA"/>
</dbReference>
<dbReference type="RefSeq" id="YP_009151581.1">
    <property type="nucleotide sequence ID" value="NC_027374.1"/>
</dbReference>
<accession>A0A0A0RSD3</accession>
<proteinExistence type="predicted"/>
<keyword evidence="2" id="KW-1185">Reference proteome</keyword>
<dbReference type="GeneID" id="24607992"/>
<name>A0A0A0RSD3_9CAUD</name>
<dbReference type="Proteomes" id="UP000030207">
    <property type="component" value="Segment"/>
</dbReference>
<evidence type="ECO:0000313" key="2">
    <source>
        <dbReference type="Proteomes" id="UP000030207"/>
    </source>
</evidence>
<dbReference type="KEGG" id="vg:24607992"/>
<sequence>MKDETVYEERAERFEEGKTRLITGETQEEALSNLLDEVKKKSKTFNNEERN</sequence>
<organism evidence="1 2">
    <name type="scientific">Bacillus phage Moonbeam</name>
    <dbReference type="NCBI Taxonomy" id="1540091"/>
    <lineage>
        <taxon>Viruses</taxon>
        <taxon>Duplodnaviria</taxon>
        <taxon>Heunggongvirae</taxon>
        <taxon>Uroviricota</taxon>
        <taxon>Caudoviricetes</taxon>
        <taxon>Herelleviridae</taxon>
        <taxon>Bastillevirinae</taxon>
        <taxon>Moonbeamvirus</taxon>
        <taxon>Moonbeamvirus moonbeam</taxon>
    </lineage>
</organism>
<reference evidence="1 2" key="1">
    <citation type="submission" date="2014-07" db="EMBL/GenBank/DDBJ databases">
        <title>Complete Genome of Bacillus megaterium Myophage Moonbeam.</title>
        <authorList>
            <person name="Cadungog J.N."/>
            <person name="Khatemi B.E."/>
            <person name="Hernandez A.C."/>
            <person name="Everett G.F.K."/>
        </authorList>
    </citation>
    <scope>NUCLEOTIDE SEQUENCE [LARGE SCALE GENOMIC DNA]</scope>
</reference>
<gene>
    <name evidence="1" type="ORF">CPT_Moonbeam18</name>
</gene>
<protein>
    <submittedName>
        <fullName evidence="1">Uncharacterized protein</fullName>
    </submittedName>
</protein>